<evidence type="ECO:0000256" key="4">
    <source>
        <dbReference type="ARBA" id="ARBA00022692"/>
    </source>
</evidence>
<dbReference type="PRINTS" id="PR00758">
    <property type="entry name" value="ARSENICPUMP"/>
</dbReference>
<evidence type="ECO:0000256" key="1">
    <source>
        <dbReference type="ARBA" id="ARBA00004651"/>
    </source>
</evidence>
<comment type="similarity">
    <text evidence="2">Belongs to the ArsB family.</text>
</comment>
<feature type="transmembrane region" description="Helical" evidence="8">
    <location>
        <begin position="282"/>
        <end position="305"/>
    </location>
</feature>
<keyword evidence="5" id="KW-0059">Arsenical resistance</keyword>
<dbReference type="Pfam" id="PF02040">
    <property type="entry name" value="ArsB"/>
    <property type="match status" value="1"/>
</dbReference>
<dbReference type="PANTHER" id="PTHR43302">
    <property type="entry name" value="TRANSPORTER ARSB-RELATED"/>
    <property type="match status" value="1"/>
</dbReference>
<dbReference type="AlphaFoldDB" id="B4VMW0"/>
<evidence type="ECO:0000256" key="6">
    <source>
        <dbReference type="ARBA" id="ARBA00022989"/>
    </source>
</evidence>
<feature type="transmembrane region" description="Helical" evidence="8">
    <location>
        <begin position="73"/>
        <end position="96"/>
    </location>
</feature>
<feature type="transmembrane region" description="Helical" evidence="8">
    <location>
        <begin position="42"/>
        <end position="61"/>
    </location>
</feature>
<keyword evidence="3" id="KW-1003">Cell membrane</keyword>
<sequence length="430" mass="47006">MIFLFTLILIIWQLRGLGIGLGALTGGIFTLVSDVSLMDELRVSATVGNTILTLIALLILCRILDEAGFWRGLALQLTVLGIGQGRLLFLLCGLLGALGTIVLTNVGMALIWISPVMEILCLLRLRAKTVFAVVFTVSFITEAASLLFPVSNPVNLLAVNYGDISGFRYSLVMTPVTFVAIATSLASLWFYFHRDIPVTYKLTHLPPPRQAIRDPLVCRWGMVILASLPLAYWIAQDHALPTWIVPAIAALILLGLAGRGFLPNTTPIISVGKVWQEIPWQLIGFSVLMYGVVLGLAQVGMSHVITHQLDALSSWGLTLTAIGTGFLATGLSNLFQNLPTVLLNAVAISDTTTEPAIREMMEYANVIGCTLGAKITPLGSLSTLIWFKVLARKGLRLHWFYYIRLSLILTLPILFLSLLSLALWFPWLIV</sequence>
<dbReference type="GO" id="GO:0005886">
    <property type="term" value="C:plasma membrane"/>
    <property type="evidence" value="ECO:0007669"/>
    <property type="project" value="UniProtKB-SubCell"/>
</dbReference>
<dbReference type="eggNOG" id="COG1055">
    <property type="taxonomic scope" value="Bacteria"/>
</dbReference>
<dbReference type="InterPro" id="IPR000802">
    <property type="entry name" value="Arsenical_pump_ArsB"/>
</dbReference>
<gene>
    <name evidence="9" type="ORF">MC7420_1979</name>
</gene>
<evidence type="ECO:0000256" key="8">
    <source>
        <dbReference type="SAM" id="Phobius"/>
    </source>
</evidence>
<dbReference type="HOGENOM" id="CLU_043931_1_0_3"/>
<name>B4VMW0_9CYAN</name>
<dbReference type="GO" id="GO:0046685">
    <property type="term" value="P:response to arsenic-containing substance"/>
    <property type="evidence" value="ECO:0007669"/>
    <property type="project" value="UniProtKB-KW"/>
</dbReference>
<feature type="transmembrane region" description="Helical" evidence="8">
    <location>
        <begin position="170"/>
        <end position="192"/>
    </location>
</feature>
<dbReference type="GO" id="GO:0042960">
    <property type="term" value="F:antimonite secondary active transmembrane transporter activity"/>
    <property type="evidence" value="ECO:0007669"/>
    <property type="project" value="TreeGrafter"/>
</dbReference>
<keyword evidence="6 8" id="KW-1133">Transmembrane helix</keyword>
<feature type="transmembrane region" description="Helical" evidence="8">
    <location>
        <begin position="363"/>
        <end position="387"/>
    </location>
</feature>
<dbReference type="STRING" id="118168.MC7420_1979"/>
<keyword evidence="4 8" id="KW-0812">Transmembrane</keyword>
<keyword evidence="10" id="KW-1185">Reference proteome</keyword>
<feature type="transmembrane region" description="Helical" evidence="8">
    <location>
        <begin position="399"/>
        <end position="425"/>
    </location>
</feature>
<protein>
    <submittedName>
        <fullName evidence="9">Arsenical pump membrane protein</fullName>
    </submittedName>
</protein>
<evidence type="ECO:0000256" key="3">
    <source>
        <dbReference type="ARBA" id="ARBA00022475"/>
    </source>
</evidence>
<evidence type="ECO:0000256" key="5">
    <source>
        <dbReference type="ARBA" id="ARBA00022849"/>
    </source>
</evidence>
<accession>B4VMW0</accession>
<dbReference type="PANTHER" id="PTHR43302:SF5">
    <property type="entry name" value="TRANSPORTER ARSB-RELATED"/>
    <property type="match status" value="1"/>
</dbReference>
<keyword evidence="7 8" id="KW-0472">Membrane</keyword>
<feature type="transmembrane region" description="Helical" evidence="8">
    <location>
        <begin position="102"/>
        <end position="123"/>
    </location>
</feature>
<dbReference type="GO" id="GO:0008490">
    <property type="term" value="F:arsenite secondary active transmembrane transporter activity"/>
    <property type="evidence" value="ECO:0007669"/>
    <property type="project" value="TreeGrafter"/>
</dbReference>
<feature type="transmembrane region" description="Helical" evidence="8">
    <location>
        <begin position="130"/>
        <end position="150"/>
    </location>
</feature>
<organism evidence="9 10">
    <name type="scientific">Coleofasciculus chthonoplastes PCC 7420</name>
    <dbReference type="NCBI Taxonomy" id="118168"/>
    <lineage>
        <taxon>Bacteria</taxon>
        <taxon>Bacillati</taxon>
        <taxon>Cyanobacteriota</taxon>
        <taxon>Cyanophyceae</taxon>
        <taxon>Coleofasciculales</taxon>
        <taxon>Coleofasciculaceae</taxon>
        <taxon>Coleofasciculus</taxon>
    </lineage>
</organism>
<dbReference type="Proteomes" id="UP000003835">
    <property type="component" value="Unassembled WGS sequence"/>
</dbReference>
<dbReference type="EMBL" id="DS989845">
    <property type="protein sequence ID" value="EDX76976.1"/>
    <property type="molecule type" value="Genomic_DNA"/>
</dbReference>
<evidence type="ECO:0000313" key="10">
    <source>
        <dbReference type="Proteomes" id="UP000003835"/>
    </source>
</evidence>
<reference evidence="9 10" key="1">
    <citation type="submission" date="2008-07" db="EMBL/GenBank/DDBJ databases">
        <authorList>
            <person name="Tandeau de Marsac N."/>
            <person name="Ferriera S."/>
            <person name="Johnson J."/>
            <person name="Kravitz S."/>
            <person name="Beeson K."/>
            <person name="Sutton G."/>
            <person name="Rogers Y.-H."/>
            <person name="Friedman R."/>
            <person name="Frazier M."/>
            <person name="Venter J.C."/>
        </authorList>
    </citation>
    <scope>NUCLEOTIDE SEQUENCE [LARGE SCALE GENOMIC DNA]</scope>
    <source>
        <strain evidence="9 10">PCC 7420</strain>
    </source>
</reference>
<comment type="subcellular location">
    <subcellularLocation>
        <location evidence="1">Cell membrane</location>
        <topology evidence="1">Multi-pass membrane protein</topology>
    </subcellularLocation>
</comment>
<feature type="transmembrane region" description="Helical" evidence="8">
    <location>
        <begin position="240"/>
        <end position="262"/>
    </location>
</feature>
<evidence type="ECO:0000313" key="9">
    <source>
        <dbReference type="EMBL" id="EDX76976.1"/>
    </source>
</evidence>
<evidence type="ECO:0000256" key="7">
    <source>
        <dbReference type="ARBA" id="ARBA00023136"/>
    </source>
</evidence>
<feature type="transmembrane region" description="Helical" evidence="8">
    <location>
        <begin position="216"/>
        <end position="234"/>
    </location>
</feature>
<evidence type="ECO:0000256" key="2">
    <source>
        <dbReference type="ARBA" id="ARBA00006433"/>
    </source>
</evidence>
<proteinExistence type="inferred from homology"/>